<name>A0A433QX84_9FUNG</name>
<dbReference type="InterPro" id="IPR036397">
    <property type="entry name" value="RNaseH_sf"/>
</dbReference>
<dbReference type="SUPFAM" id="SSF53098">
    <property type="entry name" value="Ribonuclease H-like"/>
    <property type="match status" value="1"/>
</dbReference>
<dbReference type="AlphaFoldDB" id="A0A433QX84"/>
<dbReference type="CDD" id="cd06145">
    <property type="entry name" value="REX1_like"/>
    <property type="match status" value="1"/>
</dbReference>
<keyword evidence="3" id="KW-0540">Nuclease</keyword>
<sequence>MFASLGHFTKQPCPFLPDCNRVYCHFSHIPQPPPAKRRKTENYAPQHLPFHSSTQTVKPTSPARVTRPAAAGISGTPSTPSATGARAGQRAASHPTTSPARTPQKSTVSSARPPQNLIPTGPPVVPPDVRSHSPAKLRQLIATKFHAEFVRIYTPHALASDLTLATVHALRQESAVHAASGPATYKNLAANTLTRLKRRAPACDALDIGIDGEYLPPGASPAEGTGPDLGNAATYPVRAQNAARYVLTVAQMEQMGYPIQVTDVATVERAEEDEGKIKPCDRCGREYTVKAVLREGDLVACVYHHGKIRVVKVDGQKQRSYSCCDKLPGDVGCTSGPHVFKEETIAELERRAPFVQAPPASSRAARGVAQVRDLVALDCEMCYTTAGLELARLTVLDGRDGAAVLDELVLPRGGAVIDLNTRFSGIVTLRDAKYDFKGIMEKFFEFVDGGTIIVGQSLGGMWENWFLRIILVVMLGIDETVPPYTISLYPHSGGLPYRHSLRNLAHRYLKKFIQDSAEGHDSAEDARACLELLALKIRKGGLGVGFVVWIVALGFSV</sequence>
<comment type="caution">
    <text evidence="9">The sequence shown here is derived from an EMBL/GenBank/DDBJ whole genome shotgun (WGS) entry which is preliminary data.</text>
</comment>
<dbReference type="PANTHER" id="PTHR12801">
    <property type="entry name" value="RNA EXONUCLEASE REXO1 / RECO3 FAMILY MEMBER-RELATED"/>
    <property type="match status" value="1"/>
</dbReference>
<proteinExistence type="inferred from homology"/>
<dbReference type="InterPro" id="IPR034922">
    <property type="entry name" value="REX1-like_exo"/>
</dbReference>
<dbReference type="SMART" id="SM00479">
    <property type="entry name" value="EXOIII"/>
    <property type="match status" value="1"/>
</dbReference>
<keyword evidence="5" id="KW-0269">Exonuclease</keyword>
<dbReference type="InterPro" id="IPR013520">
    <property type="entry name" value="Ribonucl_H"/>
</dbReference>
<dbReference type="Pfam" id="PF00929">
    <property type="entry name" value="RNase_T"/>
    <property type="match status" value="1"/>
</dbReference>
<dbReference type="InterPro" id="IPR047021">
    <property type="entry name" value="REXO1/3/4-like"/>
</dbReference>
<organism evidence="9 10">
    <name type="scientific">Jimgerdemannia flammicorona</name>
    <dbReference type="NCBI Taxonomy" id="994334"/>
    <lineage>
        <taxon>Eukaryota</taxon>
        <taxon>Fungi</taxon>
        <taxon>Fungi incertae sedis</taxon>
        <taxon>Mucoromycota</taxon>
        <taxon>Mucoromycotina</taxon>
        <taxon>Endogonomycetes</taxon>
        <taxon>Endogonales</taxon>
        <taxon>Endogonaceae</taxon>
        <taxon>Jimgerdemannia</taxon>
    </lineage>
</organism>
<keyword evidence="6" id="KW-0539">Nucleus</keyword>
<comment type="similarity">
    <text evidence="2">Belongs to the REXO1/REXO3 family.</text>
</comment>
<evidence type="ECO:0000256" key="1">
    <source>
        <dbReference type="ARBA" id="ARBA00004123"/>
    </source>
</evidence>
<dbReference type="InterPro" id="IPR012337">
    <property type="entry name" value="RNaseH-like_sf"/>
</dbReference>
<evidence type="ECO:0000256" key="7">
    <source>
        <dbReference type="SAM" id="MobiDB-lite"/>
    </source>
</evidence>
<feature type="domain" description="Exonuclease" evidence="8">
    <location>
        <begin position="373"/>
        <end position="542"/>
    </location>
</feature>
<evidence type="ECO:0000256" key="4">
    <source>
        <dbReference type="ARBA" id="ARBA00022801"/>
    </source>
</evidence>
<dbReference type="Gene3D" id="3.30.420.10">
    <property type="entry name" value="Ribonuclease H-like superfamily/Ribonuclease H"/>
    <property type="match status" value="1"/>
</dbReference>
<dbReference type="EMBL" id="RBNJ01000536">
    <property type="protein sequence ID" value="RUS34378.1"/>
    <property type="molecule type" value="Genomic_DNA"/>
</dbReference>
<evidence type="ECO:0000256" key="5">
    <source>
        <dbReference type="ARBA" id="ARBA00022839"/>
    </source>
</evidence>
<protein>
    <recommendedName>
        <fullName evidence="8">Exonuclease domain-containing protein</fullName>
    </recommendedName>
</protein>
<dbReference type="GO" id="GO:0005634">
    <property type="term" value="C:nucleus"/>
    <property type="evidence" value="ECO:0007669"/>
    <property type="project" value="UniProtKB-SubCell"/>
</dbReference>
<accession>A0A433QX84</accession>
<keyword evidence="10" id="KW-1185">Reference proteome</keyword>
<evidence type="ECO:0000256" key="3">
    <source>
        <dbReference type="ARBA" id="ARBA00022722"/>
    </source>
</evidence>
<dbReference type="GO" id="GO:0004527">
    <property type="term" value="F:exonuclease activity"/>
    <property type="evidence" value="ECO:0007669"/>
    <property type="project" value="UniProtKB-KW"/>
</dbReference>
<feature type="region of interest" description="Disordered" evidence="7">
    <location>
        <begin position="49"/>
        <end position="131"/>
    </location>
</feature>
<dbReference type="PANTHER" id="PTHR12801:SF115">
    <property type="entry name" value="FI18136P1-RELATED"/>
    <property type="match status" value="1"/>
</dbReference>
<keyword evidence="4" id="KW-0378">Hydrolase</keyword>
<evidence type="ECO:0000313" key="10">
    <source>
        <dbReference type="Proteomes" id="UP000274822"/>
    </source>
</evidence>
<evidence type="ECO:0000259" key="8">
    <source>
        <dbReference type="SMART" id="SM00479"/>
    </source>
</evidence>
<evidence type="ECO:0000256" key="6">
    <source>
        <dbReference type="ARBA" id="ARBA00023242"/>
    </source>
</evidence>
<evidence type="ECO:0000313" key="9">
    <source>
        <dbReference type="EMBL" id="RUS34378.1"/>
    </source>
</evidence>
<comment type="subcellular location">
    <subcellularLocation>
        <location evidence="1">Nucleus</location>
    </subcellularLocation>
</comment>
<reference evidence="9 10" key="1">
    <citation type="journal article" date="2018" name="New Phytol.">
        <title>Phylogenomics of Endogonaceae and evolution of mycorrhizas within Mucoromycota.</title>
        <authorList>
            <person name="Chang Y."/>
            <person name="Desiro A."/>
            <person name="Na H."/>
            <person name="Sandor L."/>
            <person name="Lipzen A."/>
            <person name="Clum A."/>
            <person name="Barry K."/>
            <person name="Grigoriev I.V."/>
            <person name="Martin F.M."/>
            <person name="Stajich J.E."/>
            <person name="Smith M.E."/>
            <person name="Bonito G."/>
            <person name="Spatafora J.W."/>
        </authorList>
    </citation>
    <scope>NUCLEOTIDE SEQUENCE [LARGE SCALE GENOMIC DNA]</scope>
    <source>
        <strain evidence="9 10">AD002</strain>
    </source>
</reference>
<evidence type="ECO:0000256" key="2">
    <source>
        <dbReference type="ARBA" id="ARBA00006357"/>
    </source>
</evidence>
<dbReference type="GO" id="GO:0003676">
    <property type="term" value="F:nucleic acid binding"/>
    <property type="evidence" value="ECO:0007669"/>
    <property type="project" value="InterPro"/>
</dbReference>
<dbReference type="Proteomes" id="UP000274822">
    <property type="component" value="Unassembled WGS sequence"/>
</dbReference>
<gene>
    <name evidence="9" type="ORF">BC938DRAFT_480841</name>
</gene>
<feature type="compositionally biased region" description="Polar residues" evidence="7">
    <location>
        <begin position="94"/>
        <end position="113"/>
    </location>
</feature>